<name>A6LF62_PARD8</name>
<keyword evidence="3" id="KW-1185">Reference proteome</keyword>
<organism evidence="2 3">
    <name type="scientific">Parabacteroides distasonis (strain ATCC 8503 / DSM 20701 / CIP 104284 / JCM 5825 / NCTC 11152)</name>
    <dbReference type="NCBI Taxonomy" id="435591"/>
    <lineage>
        <taxon>Bacteria</taxon>
        <taxon>Pseudomonadati</taxon>
        <taxon>Bacteroidota</taxon>
        <taxon>Bacteroidia</taxon>
        <taxon>Bacteroidales</taxon>
        <taxon>Tannerellaceae</taxon>
        <taxon>Parabacteroides</taxon>
    </lineage>
</organism>
<protein>
    <submittedName>
        <fullName evidence="2">Uncharacterized protein</fullName>
    </submittedName>
</protein>
<accession>A6LF62</accession>
<evidence type="ECO:0000313" key="3">
    <source>
        <dbReference type="Proteomes" id="UP000000566"/>
    </source>
</evidence>
<evidence type="ECO:0000313" key="2">
    <source>
        <dbReference type="EMBL" id="ABR44326.1"/>
    </source>
</evidence>
<feature type="transmembrane region" description="Helical" evidence="1">
    <location>
        <begin position="62"/>
        <end position="85"/>
    </location>
</feature>
<keyword evidence="1" id="KW-1133">Transmembrane helix</keyword>
<dbReference type="KEGG" id="pdi:BDI_2607"/>
<sequence length="97" mass="11458">MRWSLGRNAFWLWLKGGLIVYFHVRSCSLSNDAVKSRTCFPKNMYDFLQKHVRVFQKSQSCFFKVLILSNLYICAICIPYCILLLPRRNTHCLYKSG</sequence>
<dbReference type="HOGENOM" id="CLU_2344122_0_0_10"/>
<gene>
    <name evidence="2" type="ordered locus">BDI_2607</name>
</gene>
<keyword evidence="1" id="KW-0472">Membrane</keyword>
<dbReference type="EMBL" id="CP000140">
    <property type="protein sequence ID" value="ABR44326.1"/>
    <property type="molecule type" value="Genomic_DNA"/>
</dbReference>
<dbReference type="AlphaFoldDB" id="A6LF62"/>
<dbReference type="Proteomes" id="UP000000566">
    <property type="component" value="Chromosome"/>
</dbReference>
<dbReference type="STRING" id="435591.BDI_2607"/>
<reference evidence="2 3" key="1">
    <citation type="journal article" date="2007" name="PLoS Biol.">
        <title>Evolution of symbiotic bacteria in the distal human intestine.</title>
        <authorList>
            <person name="Xu J."/>
            <person name="Mahowald M.A."/>
            <person name="Ley R.E."/>
            <person name="Lozupone C.A."/>
            <person name="Hamady M."/>
            <person name="Martens E.C."/>
            <person name="Henrissat B."/>
            <person name="Coutinho P.M."/>
            <person name="Minx P."/>
            <person name="Latreille P."/>
            <person name="Cordum H."/>
            <person name="Van Brunt A."/>
            <person name="Kim K."/>
            <person name="Fulton R.S."/>
            <person name="Fulton L.A."/>
            <person name="Clifton S.W."/>
            <person name="Wilson R.K."/>
            <person name="Knight R.D."/>
            <person name="Gordon J.I."/>
        </authorList>
    </citation>
    <scope>NUCLEOTIDE SEQUENCE [LARGE SCALE GENOMIC DNA]</scope>
    <source>
        <strain evidence="3">ATCC 8503 / DSM 20701 / CIP 104284 / JCM 5825 / NCTC 11152</strain>
    </source>
</reference>
<evidence type="ECO:0000256" key="1">
    <source>
        <dbReference type="SAM" id="Phobius"/>
    </source>
</evidence>
<dbReference type="PaxDb" id="435591-BDI_2607"/>
<proteinExistence type="predicted"/>
<dbReference type="BioCyc" id="PDIS435591:G1G5A-2679-MONOMER"/>
<keyword evidence="1" id="KW-0812">Transmembrane</keyword>